<keyword evidence="2" id="KW-1185">Reference proteome</keyword>
<organism evidence="1 2">
    <name type="scientific">[Candida] anglica</name>
    <dbReference type="NCBI Taxonomy" id="148631"/>
    <lineage>
        <taxon>Eukaryota</taxon>
        <taxon>Fungi</taxon>
        <taxon>Dikarya</taxon>
        <taxon>Ascomycota</taxon>
        <taxon>Saccharomycotina</taxon>
        <taxon>Pichiomycetes</taxon>
        <taxon>Debaryomycetaceae</taxon>
        <taxon>Kurtzmaniella</taxon>
    </lineage>
</organism>
<accession>A0ABP0EBH9</accession>
<evidence type="ECO:0000313" key="1">
    <source>
        <dbReference type="EMBL" id="CAK7896156.1"/>
    </source>
</evidence>
<protein>
    <submittedName>
        <fullName evidence="1">Uncharacterized protein</fullName>
    </submittedName>
</protein>
<gene>
    <name evidence="1" type="ORF">CAAN4_B03708</name>
</gene>
<proteinExistence type="predicted"/>
<dbReference type="EMBL" id="OZ004254">
    <property type="protein sequence ID" value="CAK7896156.1"/>
    <property type="molecule type" value="Genomic_DNA"/>
</dbReference>
<sequence length="50" mass="5789">MHNLPTIDTSIVNVEDKRGHIALKYSYCTYNYDPKELVGSMLVPRILNHQ</sequence>
<evidence type="ECO:0000313" key="2">
    <source>
        <dbReference type="Proteomes" id="UP001497600"/>
    </source>
</evidence>
<dbReference type="Proteomes" id="UP001497600">
    <property type="component" value="Chromosome B"/>
</dbReference>
<name>A0ABP0EBH9_9ASCO</name>
<reference evidence="1 2" key="1">
    <citation type="submission" date="2024-01" db="EMBL/GenBank/DDBJ databases">
        <authorList>
            <consortium name="Genoscope - CEA"/>
            <person name="William W."/>
        </authorList>
    </citation>
    <scope>NUCLEOTIDE SEQUENCE [LARGE SCALE GENOMIC DNA]</scope>
    <source>
        <strain evidence="1 2">29B2s-10</strain>
    </source>
</reference>